<reference evidence="1" key="1">
    <citation type="submission" date="2019-08" db="EMBL/GenBank/DDBJ databases">
        <title>Genome sequence of Clostridiales bacterium MT110.</title>
        <authorList>
            <person name="Cao J."/>
        </authorList>
    </citation>
    <scope>NUCLEOTIDE SEQUENCE</scope>
    <source>
        <strain evidence="1">MT110</strain>
    </source>
</reference>
<sequence length="425" mass="47750">MEHFILPSSVSASQELSSQIEEAIQSFCIISDIPVTYFNPNQEIEWECNKSNKFCNYFDIYKDPLSPCARNLASSAKLSAQLGEPYVFLCKAGLVKIAVSLIINGQVLGCFMAGPIIMGDLKESSISNIFSLNHIHFDAFPKAILFLRNIKVYKPKEVSHLATLFWSCILAAISPNEDYASINSQYKEQRKIGLSLQKYKKENKSMPYPYDLENQLLERVKEGDSKASLELLSDLLGRISLIEAGDLSSIKTKVLSICTILSRLVTERTSLSQEQAEAYYYDMNVLNKAVSYQELSILTSNLVDSIVQAIAASSYSGNSQIIRMAILDVNENYKNKISLKTVASHLHTNPSYLSMLFKQEMGITFTDYLNQIRINKSCELLSNTNLNLIDVSLQAGFDDQSYFSKVFKKLKGVTPKNYRKGVVKK</sequence>
<organism evidence="1 2">
    <name type="scientific">Anoxybacterium hadale</name>
    <dbReference type="NCBI Taxonomy" id="3408580"/>
    <lineage>
        <taxon>Bacteria</taxon>
        <taxon>Bacillati</taxon>
        <taxon>Bacillota</taxon>
        <taxon>Clostridia</taxon>
        <taxon>Peptostreptococcales</taxon>
        <taxon>Anaerovoracaceae</taxon>
        <taxon>Anoxybacterium</taxon>
    </lineage>
</organism>
<dbReference type="Proteomes" id="UP000594014">
    <property type="component" value="Chromosome"/>
</dbReference>
<evidence type="ECO:0000313" key="2">
    <source>
        <dbReference type="Proteomes" id="UP000594014"/>
    </source>
</evidence>
<evidence type="ECO:0000313" key="1">
    <source>
        <dbReference type="EMBL" id="QOX62330.1"/>
    </source>
</evidence>
<name>A0ACD1A7D5_9FIRM</name>
<gene>
    <name evidence="1" type="ORF">FRZ06_02630</name>
</gene>
<protein>
    <submittedName>
        <fullName evidence="1">AraC family transcriptional regulator</fullName>
    </submittedName>
</protein>
<accession>A0ACD1A7D5</accession>
<keyword evidence="2" id="KW-1185">Reference proteome</keyword>
<dbReference type="EMBL" id="CP042469">
    <property type="protein sequence ID" value="QOX62330.1"/>
    <property type="molecule type" value="Genomic_DNA"/>
</dbReference>
<proteinExistence type="predicted"/>